<reference evidence="1 2" key="2">
    <citation type="submission" date="2013-04" db="EMBL/GenBank/DDBJ databases">
        <title>The Genome Sequence of Bilophila wadsworthia 3_1_6.</title>
        <authorList>
            <consortium name="The Broad Institute Genomics Platform"/>
            <person name="Earl A."/>
            <person name="Ward D."/>
            <person name="Feldgarden M."/>
            <person name="Gevers D."/>
            <person name="Sibley C."/>
            <person name="Strauss J."/>
            <person name="Allen-Vercoe E."/>
            <person name="Walker B."/>
            <person name="Young S."/>
            <person name="Zeng Q."/>
            <person name="Gargeya S."/>
            <person name="Fitzgerald M."/>
            <person name="Haas B."/>
            <person name="Abouelleil A."/>
            <person name="Allen A.W."/>
            <person name="Alvarado L."/>
            <person name="Arachchi H.M."/>
            <person name="Berlin A.M."/>
            <person name="Chapman S.B."/>
            <person name="Gainer-Dewar J."/>
            <person name="Goldberg J."/>
            <person name="Griggs A."/>
            <person name="Gujja S."/>
            <person name="Hansen M."/>
            <person name="Howarth C."/>
            <person name="Imamovic A."/>
            <person name="Ireland A."/>
            <person name="Larimer J."/>
            <person name="McCowan C."/>
            <person name="Murphy C."/>
            <person name="Pearson M."/>
            <person name="Poon T.W."/>
            <person name="Priest M."/>
            <person name="Roberts A."/>
            <person name="Saif S."/>
            <person name="Shea T."/>
            <person name="Sisk P."/>
            <person name="Sykes S."/>
            <person name="Wortman J."/>
            <person name="Nusbaum C."/>
            <person name="Birren B."/>
        </authorList>
    </citation>
    <scope>NUCLEOTIDE SEQUENCE [LARGE SCALE GENOMIC DNA]</scope>
    <source>
        <strain evidence="1 2">3_1_6</strain>
    </source>
</reference>
<dbReference type="HOGENOM" id="CLU_1583341_0_0_7"/>
<accession>S2KT53</accession>
<name>S2KT53_BILW3</name>
<protein>
    <submittedName>
        <fullName evidence="1">Uncharacterized protein</fullName>
    </submittedName>
</protein>
<proteinExistence type="predicted"/>
<organism evidence="1 2">
    <name type="scientific">Bilophila wadsworthia (strain 3_1_6)</name>
    <dbReference type="NCBI Taxonomy" id="563192"/>
    <lineage>
        <taxon>Bacteria</taxon>
        <taxon>Pseudomonadati</taxon>
        <taxon>Thermodesulfobacteriota</taxon>
        <taxon>Desulfovibrionia</taxon>
        <taxon>Desulfovibrionales</taxon>
        <taxon>Desulfovibrionaceae</taxon>
        <taxon>Bilophila</taxon>
    </lineage>
</organism>
<dbReference type="AlphaFoldDB" id="S2KT53"/>
<evidence type="ECO:0000313" key="2">
    <source>
        <dbReference type="Proteomes" id="UP000006034"/>
    </source>
</evidence>
<keyword evidence="2" id="KW-1185">Reference proteome</keyword>
<reference evidence="1 2" key="1">
    <citation type="submission" date="2010-10" db="EMBL/GenBank/DDBJ databases">
        <authorList>
            <consortium name="The Broad Institute Genome Sequencing Platform"/>
            <person name="Ward D."/>
            <person name="Earl A."/>
            <person name="Feldgarden M."/>
            <person name="Young S.K."/>
            <person name="Gargeya S."/>
            <person name="Zeng Q."/>
            <person name="Alvarado L."/>
            <person name="Berlin A."/>
            <person name="Bochicchio J."/>
            <person name="Chapman S.B."/>
            <person name="Chen Z."/>
            <person name="Freedman E."/>
            <person name="Gellesch M."/>
            <person name="Goldberg J."/>
            <person name="Griggs A."/>
            <person name="Gujja S."/>
            <person name="Heilman E."/>
            <person name="Heiman D."/>
            <person name="Howarth C."/>
            <person name="Mehta T."/>
            <person name="Neiman D."/>
            <person name="Pearson M."/>
            <person name="Roberts A."/>
            <person name="Saif S."/>
            <person name="Shea T."/>
            <person name="Shenoy N."/>
            <person name="Sisk P."/>
            <person name="Stolte C."/>
            <person name="Sykes S."/>
            <person name="White J."/>
            <person name="Yandava C."/>
            <person name="Allen-Vercoe E."/>
            <person name="Sibley C."/>
            <person name="Ambrose C.E."/>
            <person name="Strauss J."/>
            <person name="Daigneault M."/>
            <person name="Haas B."/>
            <person name="Nusbaum C."/>
            <person name="Birren B."/>
        </authorList>
    </citation>
    <scope>NUCLEOTIDE SEQUENCE [LARGE SCALE GENOMIC DNA]</scope>
    <source>
        <strain evidence="1 2">3_1_6</strain>
    </source>
</reference>
<sequence>MLIESLFTAFSRAAYSREWNIFPQTSQLNPAIRAFPRPRHRGPACGGISGHGEKRCSSLPAGTCSFGLASERTPFARPPHQLKVFEEEGEGFGEREGKLSPESFPSLSPCSLNSPSSHLHPCAACRRTWRRPPTGKARCSRLHHWGKPLCRCLRTWKGRPARGTTARA</sequence>
<evidence type="ECO:0000313" key="1">
    <source>
        <dbReference type="EMBL" id="EPC05723.1"/>
    </source>
</evidence>
<dbReference type="EMBL" id="ADCP02000002">
    <property type="protein sequence ID" value="EPC05723.1"/>
    <property type="molecule type" value="Genomic_DNA"/>
</dbReference>
<comment type="caution">
    <text evidence="1">The sequence shown here is derived from an EMBL/GenBank/DDBJ whole genome shotgun (WGS) entry which is preliminary data.</text>
</comment>
<gene>
    <name evidence="1" type="ORF">HMPREF0179_05245</name>
</gene>
<dbReference type="Proteomes" id="UP000006034">
    <property type="component" value="Unassembled WGS sequence"/>
</dbReference>